<feature type="transmembrane region" description="Helical" evidence="1">
    <location>
        <begin position="103"/>
        <end position="124"/>
    </location>
</feature>
<feature type="transmembrane region" description="Helical" evidence="1">
    <location>
        <begin position="130"/>
        <end position="151"/>
    </location>
</feature>
<feature type="transmembrane region" description="Helical" evidence="1">
    <location>
        <begin position="47"/>
        <end position="64"/>
    </location>
</feature>
<protein>
    <submittedName>
        <fullName evidence="2">Uncharacterized protein</fullName>
    </submittedName>
</protein>
<comment type="caution">
    <text evidence="2">The sequence shown here is derived from an EMBL/GenBank/DDBJ whole genome shotgun (WGS) entry which is preliminary data.</text>
</comment>
<accession>X0RQD8</accession>
<sequence>MGEIELYEQGLEEYPRSSIIVGNLAMAVWIALGMIGCWFLSPLGAWIFLAFAVIMVGVVLRKLVCTNCCYYGKWCGIGWGKFSALMFSKGDEEKFSTSLGLKLAPITYGILTVVPVVFLVISMFDTTWLLVPKIVVLVLLLAVSFYSGTFGRKKGCSNCKMRLACPGSAVK</sequence>
<reference evidence="2" key="1">
    <citation type="journal article" date="2014" name="Front. Microbiol.">
        <title>High frequency of phylogenetically diverse reductive dehalogenase-homologous genes in deep subseafloor sedimentary metagenomes.</title>
        <authorList>
            <person name="Kawai M."/>
            <person name="Futagami T."/>
            <person name="Toyoda A."/>
            <person name="Takaki Y."/>
            <person name="Nishi S."/>
            <person name="Hori S."/>
            <person name="Arai W."/>
            <person name="Tsubouchi T."/>
            <person name="Morono Y."/>
            <person name="Uchiyama I."/>
            <person name="Ito T."/>
            <person name="Fujiyama A."/>
            <person name="Inagaki F."/>
            <person name="Takami H."/>
        </authorList>
    </citation>
    <scope>NUCLEOTIDE SEQUENCE</scope>
    <source>
        <strain evidence="2">Expedition CK06-06</strain>
    </source>
</reference>
<name>X0RQD8_9ZZZZ</name>
<evidence type="ECO:0000256" key="1">
    <source>
        <dbReference type="SAM" id="Phobius"/>
    </source>
</evidence>
<dbReference type="EMBL" id="BARS01005283">
    <property type="protein sequence ID" value="GAF70973.1"/>
    <property type="molecule type" value="Genomic_DNA"/>
</dbReference>
<organism evidence="2">
    <name type="scientific">marine sediment metagenome</name>
    <dbReference type="NCBI Taxonomy" id="412755"/>
    <lineage>
        <taxon>unclassified sequences</taxon>
        <taxon>metagenomes</taxon>
        <taxon>ecological metagenomes</taxon>
    </lineage>
</organism>
<feature type="transmembrane region" description="Helical" evidence="1">
    <location>
        <begin position="20"/>
        <end position="41"/>
    </location>
</feature>
<gene>
    <name evidence="2" type="ORF">S01H1_10345</name>
</gene>
<keyword evidence="1" id="KW-0812">Transmembrane</keyword>
<proteinExistence type="predicted"/>
<dbReference type="AlphaFoldDB" id="X0RQD8"/>
<evidence type="ECO:0000313" key="2">
    <source>
        <dbReference type="EMBL" id="GAF70973.1"/>
    </source>
</evidence>
<keyword evidence="1" id="KW-0472">Membrane</keyword>
<keyword evidence="1" id="KW-1133">Transmembrane helix</keyword>